<organism evidence="4 5">
    <name type="scientific">Durusdinium trenchii</name>
    <dbReference type="NCBI Taxonomy" id="1381693"/>
    <lineage>
        <taxon>Eukaryota</taxon>
        <taxon>Sar</taxon>
        <taxon>Alveolata</taxon>
        <taxon>Dinophyceae</taxon>
        <taxon>Suessiales</taxon>
        <taxon>Symbiodiniaceae</taxon>
        <taxon>Durusdinium</taxon>
    </lineage>
</organism>
<feature type="region of interest" description="Disordered" evidence="1">
    <location>
        <begin position="994"/>
        <end position="1013"/>
    </location>
</feature>
<keyword evidence="5" id="KW-1185">Reference proteome</keyword>
<keyword evidence="4" id="KW-0378">Hydrolase</keyword>
<dbReference type="EMBL" id="CAXAMM010038644">
    <property type="protein sequence ID" value="CAK9079766.1"/>
    <property type="molecule type" value="Genomic_DNA"/>
</dbReference>
<dbReference type="Gene3D" id="3.40.50.300">
    <property type="entry name" value="P-loop containing nucleotide triphosphate hydrolases"/>
    <property type="match status" value="3"/>
</dbReference>
<evidence type="ECO:0000259" key="3">
    <source>
        <dbReference type="Pfam" id="PF13087"/>
    </source>
</evidence>
<protein>
    <submittedName>
        <fullName evidence="4">Uncharacterized ATP-dependent helicase MG140 homolog</fullName>
    </submittedName>
</protein>
<dbReference type="InterPro" id="IPR041679">
    <property type="entry name" value="DNA2/NAM7-like_C"/>
</dbReference>
<feature type="region of interest" description="Disordered" evidence="1">
    <location>
        <begin position="1547"/>
        <end position="1606"/>
    </location>
</feature>
<dbReference type="InterPro" id="IPR027417">
    <property type="entry name" value="P-loop_NTPase"/>
</dbReference>
<dbReference type="InterPro" id="IPR045055">
    <property type="entry name" value="DNA2/NAM7-like"/>
</dbReference>
<feature type="region of interest" description="Disordered" evidence="1">
    <location>
        <begin position="1386"/>
        <end position="1405"/>
    </location>
</feature>
<dbReference type="InterPro" id="IPR041677">
    <property type="entry name" value="DNA2/NAM7_AAA_11"/>
</dbReference>
<reference evidence="4 5" key="1">
    <citation type="submission" date="2024-02" db="EMBL/GenBank/DDBJ databases">
        <authorList>
            <person name="Chen Y."/>
            <person name="Shah S."/>
            <person name="Dougan E. K."/>
            <person name="Thang M."/>
            <person name="Chan C."/>
        </authorList>
    </citation>
    <scope>NUCLEOTIDE SEQUENCE [LARGE SCALE GENOMIC DNA]</scope>
</reference>
<evidence type="ECO:0000256" key="1">
    <source>
        <dbReference type="SAM" id="MobiDB-lite"/>
    </source>
</evidence>
<keyword evidence="4" id="KW-0067">ATP-binding</keyword>
<dbReference type="SUPFAM" id="SSF52540">
    <property type="entry name" value="P-loop containing nucleoside triphosphate hydrolases"/>
    <property type="match status" value="1"/>
</dbReference>
<dbReference type="PANTHER" id="PTHR10887">
    <property type="entry name" value="DNA2/NAM7 HELICASE FAMILY"/>
    <property type="match status" value="1"/>
</dbReference>
<keyword evidence="4" id="KW-0347">Helicase</keyword>
<feature type="domain" description="DNA2/NAM7 helicase helicase" evidence="2">
    <location>
        <begin position="304"/>
        <end position="943"/>
    </location>
</feature>
<keyword evidence="4" id="KW-0547">Nucleotide-binding</keyword>
<feature type="compositionally biased region" description="Acidic residues" evidence="1">
    <location>
        <begin position="1564"/>
        <end position="1580"/>
    </location>
</feature>
<dbReference type="GO" id="GO:0004386">
    <property type="term" value="F:helicase activity"/>
    <property type="evidence" value="ECO:0007669"/>
    <property type="project" value="UniProtKB-KW"/>
</dbReference>
<dbReference type="Proteomes" id="UP001642464">
    <property type="component" value="Unassembled WGS sequence"/>
</dbReference>
<accession>A0ABP0PUR7</accession>
<sequence length="1606" mass="180513">MRGLMMAGSSSNSSNKNIREDPFVEELFQKLKGDAKQSNFMRAFVEPKNSSNLDLTQLKWWDSGYPGKILKELLSCGEFAEKLGGKPASKSADAMRAQKLLESLVLRNKEDRKDYGVDSLNIGFPLVQTFDEKTNKWLMCPLILWKVRLEMTNGRYSLQREYDDPVQLNDALVQYCLGEFDLDLKKGYERKDHINDVDVEALVLRLLPKLSHKDVRERMGRILNEVGGVDKIPAVPTKLPQRAIVSNAQFQGKVVWGAVLALFKTGNMTILKDLRDYRRRHQSIALASQPVLTTDQLLFSGLPLDPSQFESVKGLAGEQNLVINGPPGTGKSQTLAGVISCAGANGLKVLVVCEKKTPLEILQRKLTELCWNGWTGDKFTALITNVQDREAVVKRAQQNRSDIEQYSDEKYEAERTTVINDILRLRTEIAAEESKFVRHKQINNETVSFNLTMKEAIAFVIQQKLEGHTTLSLPAKHQISKIIFAQDHLMRLDRCQEHLSKEITEALGWIQFTALDLDSSEPFDAEALIRSATRLVETIDAKLTMREESLIKAKSFVLKEMEDEVEMWTNHSEELHDIKEQLQKIPADEINSYDSPSWLSSMRSVLAVWAGSSNKPRLRYFHEALQKIEAQIVERYGAELTMPTNFTMSSIGSTVRWVDKQKKKATERREELEKMETVQLANDDRVSKRVQGLFAASNAEVLRAVKESVFGTLAMQERIQQCLETKDRADCIIKVKKQMERFSRNWLGPWRQAADSIDCLIAFGIVQNEDFFAEFLTAERHSSWGERMKLCILSQEVESRCRELITSDQVLSNLSDALAQIQRKMQILFCIHQAQGMKRAIESHEDCHKQKFEQFYNRGTKGIKVNSLREIVKDIDLFSSCFPVIFCTPEVASTLFKGHLRTFDLVIFDEASQSLTHDAYASLLKGKKVIIAGDSKQMPPTTLFNAGATDYAGADDDDVFVDEDDDLHMTLLDGDEDELGAALQSATAKLSSSSSSVSSRAARHQPANLARNRRNAANAESLLDFATDHSFNFRSIDLVFHYRSVNPDLMGFHCAAIYPNLTLCPERPALATSEAAINVTQVNGVYQDQSNRQEARAIVELLRKFVVQYPGHSIAVATFNDVQKKEILKAIKVHTDVVFLQRLRSLQSSQQFFVKNLENLQGDEVDVLVIGTTFGPNRHGNFDKRFGRITFTGLGYRYLNVLFSRAKKKVHLITSIPEQEFSTVERQLDESGCLSGTSMLFGYLSYAKAVSDKDRERMASILREFSFATPGRDKELAVGEEYTSLENVIYNQLVAKRKEYNPDTVTRATSTNTLLRGILVKLGNQRSLVIECNTYDSYRQSIYRKAILEKFGYEYFQVWPANWLDNPDREFKRLCKTIDQVRREKPKVSGGGISPVGEDAASSRSVGSSSTMLASLAGGTSEDLGVQVVQETGDGDVLMEAISPVESPVGAGEIQTGGPSKDRLFSSAFLAPHGPHRKLIVFYPSKFQRGRENLVFGSWGGSKNSATKKVVADLIDVSADRTKDEFWSAAEYKEAQRVLGLDNAKGQLTEAKPAGRKSRKVVESDSDASYSDDDDDDDSYSAENSSYNKRRSSAPAAGRRTKAKLR</sequence>
<dbReference type="Pfam" id="PF13086">
    <property type="entry name" value="AAA_11"/>
    <property type="match status" value="1"/>
</dbReference>
<comment type="caution">
    <text evidence="4">The sequence shown here is derived from an EMBL/GenBank/DDBJ whole genome shotgun (WGS) entry which is preliminary data.</text>
</comment>
<evidence type="ECO:0000259" key="2">
    <source>
        <dbReference type="Pfam" id="PF13086"/>
    </source>
</evidence>
<evidence type="ECO:0000313" key="5">
    <source>
        <dbReference type="Proteomes" id="UP001642464"/>
    </source>
</evidence>
<proteinExistence type="predicted"/>
<gene>
    <name evidence="4" type="ORF">SCF082_LOCUS38065</name>
</gene>
<name>A0ABP0PUR7_9DINO</name>
<feature type="domain" description="DNA2/NAM7 helicase-like C-terminal" evidence="3">
    <location>
        <begin position="1087"/>
        <end position="1214"/>
    </location>
</feature>
<evidence type="ECO:0000313" key="4">
    <source>
        <dbReference type="EMBL" id="CAK9079766.1"/>
    </source>
</evidence>
<dbReference type="Pfam" id="PF13087">
    <property type="entry name" value="AAA_12"/>
    <property type="match status" value="1"/>
</dbReference>